<protein>
    <submittedName>
        <fullName evidence="1">Uncharacterized protein</fullName>
    </submittedName>
</protein>
<dbReference type="EMBL" id="AMCI01003642">
    <property type="protein sequence ID" value="EJW99832.1"/>
    <property type="molecule type" value="Genomic_DNA"/>
</dbReference>
<gene>
    <name evidence="1" type="ORF">EVA_12061</name>
</gene>
<sequence>MGTASFINSDGWMRIPMLIHRVAPFTVTPATRVRARRIHPIKTKELRFFLLIESASWRRRTCRRSQRKYCEFDYLHAMGSYTRQNTEQ</sequence>
<accession>J9GDI3</accession>
<reference evidence="1" key="1">
    <citation type="journal article" date="2012" name="PLoS ONE">
        <title>Gene sets for utilization of primary and secondary nutrition supplies in the distal gut of endangered iberian lynx.</title>
        <authorList>
            <person name="Alcaide M."/>
            <person name="Messina E."/>
            <person name="Richter M."/>
            <person name="Bargiela R."/>
            <person name="Peplies J."/>
            <person name="Huws S.A."/>
            <person name="Newbold C.J."/>
            <person name="Golyshin P.N."/>
            <person name="Simon M.A."/>
            <person name="Lopez G."/>
            <person name="Yakimov M.M."/>
            <person name="Ferrer M."/>
        </authorList>
    </citation>
    <scope>NUCLEOTIDE SEQUENCE</scope>
</reference>
<evidence type="ECO:0000313" key="1">
    <source>
        <dbReference type="EMBL" id="EJW99832.1"/>
    </source>
</evidence>
<name>J9GDI3_9ZZZZ</name>
<organism evidence="1">
    <name type="scientific">gut metagenome</name>
    <dbReference type="NCBI Taxonomy" id="749906"/>
    <lineage>
        <taxon>unclassified sequences</taxon>
        <taxon>metagenomes</taxon>
        <taxon>organismal metagenomes</taxon>
    </lineage>
</organism>
<proteinExistence type="predicted"/>
<comment type="caution">
    <text evidence="1">The sequence shown here is derived from an EMBL/GenBank/DDBJ whole genome shotgun (WGS) entry which is preliminary data.</text>
</comment>
<dbReference type="AlphaFoldDB" id="J9GDI3"/>